<organism evidence="1 2">
    <name type="scientific">Pomacea canaliculata</name>
    <name type="common">Golden apple snail</name>
    <dbReference type="NCBI Taxonomy" id="400727"/>
    <lineage>
        <taxon>Eukaryota</taxon>
        <taxon>Metazoa</taxon>
        <taxon>Spiralia</taxon>
        <taxon>Lophotrochozoa</taxon>
        <taxon>Mollusca</taxon>
        <taxon>Gastropoda</taxon>
        <taxon>Caenogastropoda</taxon>
        <taxon>Architaenioglossa</taxon>
        <taxon>Ampullarioidea</taxon>
        <taxon>Ampullariidae</taxon>
        <taxon>Pomacea</taxon>
    </lineage>
</organism>
<dbReference type="AlphaFoldDB" id="A0A2T7PL03"/>
<keyword evidence="2" id="KW-1185">Reference proteome</keyword>
<accession>A0A2T7PL03</accession>
<name>A0A2T7PL03_POMCA</name>
<dbReference type="EMBL" id="PZQS01000003">
    <property type="protein sequence ID" value="PVD34115.1"/>
    <property type="molecule type" value="Genomic_DNA"/>
</dbReference>
<evidence type="ECO:0000313" key="2">
    <source>
        <dbReference type="Proteomes" id="UP000245119"/>
    </source>
</evidence>
<dbReference type="Proteomes" id="UP000245119">
    <property type="component" value="Linkage Group LG3"/>
</dbReference>
<sequence length="118" mass="12900">MASSACTTPGQQPGGTPPLFSDLWCLATWLELERFLQACSAPWLCALVPSRASGGGTVLCKMQSGSSDVLADITTSKTRWMHIFFDDNDLAERFYRISLSPSFWTCITEASLLDIGDE</sequence>
<comment type="caution">
    <text evidence="1">The sequence shown here is derived from an EMBL/GenBank/DDBJ whole genome shotgun (WGS) entry which is preliminary data.</text>
</comment>
<proteinExistence type="predicted"/>
<gene>
    <name evidence="1" type="ORF">C0Q70_05378</name>
</gene>
<evidence type="ECO:0000313" key="1">
    <source>
        <dbReference type="EMBL" id="PVD34115.1"/>
    </source>
</evidence>
<protein>
    <submittedName>
        <fullName evidence="1">Uncharacterized protein</fullName>
    </submittedName>
</protein>
<reference evidence="1 2" key="1">
    <citation type="submission" date="2018-04" db="EMBL/GenBank/DDBJ databases">
        <title>The genome of golden apple snail Pomacea canaliculata provides insight into stress tolerance and invasive adaptation.</title>
        <authorList>
            <person name="Liu C."/>
            <person name="Liu B."/>
            <person name="Ren Y."/>
            <person name="Zhang Y."/>
            <person name="Wang H."/>
            <person name="Li S."/>
            <person name="Jiang F."/>
            <person name="Yin L."/>
            <person name="Zhang G."/>
            <person name="Qian W."/>
            <person name="Fan W."/>
        </authorList>
    </citation>
    <scope>NUCLEOTIDE SEQUENCE [LARGE SCALE GENOMIC DNA]</scope>
    <source>
        <strain evidence="1">SZHN2017</strain>
        <tissue evidence="1">Muscle</tissue>
    </source>
</reference>